<dbReference type="CDD" id="cd08187">
    <property type="entry name" value="BDH"/>
    <property type="match status" value="1"/>
</dbReference>
<comment type="similarity">
    <text evidence="2">Belongs to the iron-containing alcohol dehydrogenase family.</text>
</comment>
<feature type="domain" description="Alcohol dehydrogenase iron-type/glycerol dehydrogenase GldA" evidence="4">
    <location>
        <begin position="9"/>
        <end position="175"/>
    </location>
</feature>
<dbReference type="Pfam" id="PF00465">
    <property type="entry name" value="Fe-ADH"/>
    <property type="match status" value="1"/>
</dbReference>
<dbReference type="InterPro" id="IPR018211">
    <property type="entry name" value="ADH_Fe_CS"/>
</dbReference>
<reference evidence="6" key="1">
    <citation type="submission" date="2022-03" db="EMBL/GenBank/DDBJ databases">
        <title>ESBL-producing Moellerella wisconsensis and Escherichia marmotae isolated from wild game meat.</title>
        <authorList>
            <person name="Biggel M."/>
        </authorList>
    </citation>
    <scope>NUCLEOTIDE SEQUENCE</scope>
    <source>
        <strain evidence="6">W51</strain>
    </source>
</reference>
<dbReference type="InterPro" id="IPR044731">
    <property type="entry name" value="BDH-like"/>
</dbReference>
<evidence type="ECO:0000259" key="4">
    <source>
        <dbReference type="Pfam" id="PF00465"/>
    </source>
</evidence>
<dbReference type="GO" id="GO:0008106">
    <property type="term" value="F:alcohol dehydrogenase (NADP+) activity"/>
    <property type="evidence" value="ECO:0007669"/>
    <property type="project" value="TreeGrafter"/>
</dbReference>
<organism evidence="6 7">
    <name type="scientific">Moellerella wisconsensis</name>
    <dbReference type="NCBI Taxonomy" id="158849"/>
    <lineage>
        <taxon>Bacteria</taxon>
        <taxon>Pseudomonadati</taxon>
        <taxon>Pseudomonadota</taxon>
        <taxon>Gammaproteobacteria</taxon>
        <taxon>Enterobacterales</taxon>
        <taxon>Morganellaceae</taxon>
        <taxon>Moellerella</taxon>
    </lineage>
</organism>
<dbReference type="GO" id="GO:1990362">
    <property type="term" value="F:butanol dehydrogenase (NAD+) activity"/>
    <property type="evidence" value="ECO:0007669"/>
    <property type="project" value="InterPro"/>
</dbReference>
<dbReference type="InterPro" id="IPR056798">
    <property type="entry name" value="ADH_Fe_C"/>
</dbReference>
<dbReference type="Gene3D" id="1.20.1090.10">
    <property type="entry name" value="Dehydroquinate synthase-like - alpha domain"/>
    <property type="match status" value="1"/>
</dbReference>
<accession>A0A9Q8Q4B2</accession>
<evidence type="ECO:0000259" key="5">
    <source>
        <dbReference type="Pfam" id="PF25137"/>
    </source>
</evidence>
<evidence type="ECO:0000313" key="7">
    <source>
        <dbReference type="Proteomes" id="UP000829116"/>
    </source>
</evidence>
<dbReference type="GO" id="GO:1990002">
    <property type="term" value="F:methylglyoxal reductase (NADPH) (acetol producing) activity"/>
    <property type="evidence" value="ECO:0007669"/>
    <property type="project" value="TreeGrafter"/>
</dbReference>
<evidence type="ECO:0000256" key="2">
    <source>
        <dbReference type="ARBA" id="ARBA00007358"/>
    </source>
</evidence>
<dbReference type="SUPFAM" id="SSF56796">
    <property type="entry name" value="Dehydroquinate synthase-like"/>
    <property type="match status" value="1"/>
</dbReference>
<name>A0A9Q8Q4B2_9GAMM</name>
<dbReference type="Pfam" id="PF25137">
    <property type="entry name" value="ADH_Fe_C"/>
    <property type="match status" value="1"/>
</dbReference>
<protein>
    <submittedName>
        <fullName evidence="6">Iron-containing alcohol dehydrogenase</fullName>
    </submittedName>
</protein>
<dbReference type="FunFam" id="1.20.1090.10:FF:000005">
    <property type="entry name" value="Alcohol dehydrogenase YqhD"/>
    <property type="match status" value="1"/>
</dbReference>
<evidence type="ECO:0000313" key="6">
    <source>
        <dbReference type="EMBL" id="UNH31901.1"/>
    </source>
</evidence>
<dbReference type="PROSITE" id="PS00913">
    <property type="entry name" value="ADH_IRON_1"/>
    <property type="match status" value="1"/>
</dbReference>
<evidence type="ECO:0000256" key="1">
    <source>
        <dbReference type="ARBA" id="ARBA00001962"/>
    </source>
</evidence>
<dbReference type="Proteomes" id="UP000829116">
    <property type="component" value="Chromosome"/>
</dbReference>
<dbReference type="GO" id="GO:0005829">
    <property type="term" value="C:cytosol"/>
    <property type="evidence" value="ECO:0007669"/>
    <property type="project" value="TreeGrafter"/>
</dbReference>
<dbReference type="EMBL" id="CP093245">
    <property type="protein sequence ID" value="UNH31901.1"/>
    <property type="molecule type" value="Genomic_DNA"/>
</dbReference>
<feature type="domain" description="Fe-containing alcohol dehydrogenase-like C-terminal" evidence="5">
    <location>
        <begin position="188"/>
        <end position="356"/>
    </location>
</feature>
<dbReference type="GO" id="GO:0046872">
    <property type="term" value="F:metal ion binding"/>
    <property type="evidence" value="ECO:0007669"/>
    <property type="project" value="InterPro"/>
</dbReference>
<keyword evidence="3" id="KW-0560">Oxidoreductase</keyword>
<dbReference type="Gene3D" id="3.40.50.1970">
    <property type="match status" value="1"/>
</dbReference>
<dbReference type="RefSeq" id="WP_241541081.1">
    <property type="nucleotide sequence ID" value="NZ_CAWQWH010000001.1"/>
</dbReference>
<dbReference type="PROSITE" id="PS00060">
    <property type="entry name" value="ADH_IRON_2"/>
    <property type="match status" value="1"/>
</dbReference>
<gene>
    <name evidence="6" type="ORF">MNY72_06325</name>
</gene>
<dbReference type="PANTHER" id="PTHR43633">
    <property type="entry name" value="ALCOHOL DEHYDROGENASE YQHD"/>
    <property type="match status" value="1"/>
</dbReference>
<sequence>MLNFNFYNPTRIIFGAETIGQLNQLIPNDARVLLLFGGESARRNGTLDEIYRALGQRQVEEFGGIEPNPSYETLMRAVSQIRENQVDFLLAVGGGSVIDGTKFIAAAVEYDGEPWEILETRGSKITRALPFGSVLTLPATGSEMNSGAVITRKATQDKLSFMNPLVFPQFSILDPTKTYTLPTRQVANGIADAFVHVVEQYLTYPADAAVQDRFAEGLLHTLIEISTQIKDAPEDYAVRANLMWAASLALNGLIGAGVPQDWSTHIIGHELTAMYGIDHARTLAIVLPANLQIRREAKRQKLLQYAQRIWGITDGTEESRIDQAIEKTRQFFETLDIGTHLSDYDLSTDTIDAVIKQLEKHGMTAIGEHQDVDLATSRRILQAAL</sequence>
<evidence type="ECO:0000256" key="3">
    <source>
        <dbReference type="ARBA" id="ARBA00023002"/>
    </source>
</evidence>
<dbReference type="InterPro" id="IPR001670">
    <property type="entry name" value="ADH_Fe/GldA"/>
</dbReference>
<dbReference type="AlphaFoldDB" id="A0A9Q8Q4B2"/>
<proteinExistence type="inferred from homology"/>
<dbReference type="PANTHER" id="PTHR43633:SF1">
    <property type="entry name" value="ALCOHOL DEHYDROGENASE YQHD"/>
    <property type="match status" value="1"/>
</dbReference>
<dbReference type="FunFam" id="3.40.50.1970:FF:000003">
    <property type="entry name" value="Alcohol dehydrogenase, iron-containing"/>
    <property type="match status" value="1"/>
</dbReference>
<comment type="cofactor">
    <cofactor evidence="1">
        <name>Fe cation</name>
        <dbReference type="ChEBI" id="CHEBI:24875"/>
    </cofactor>
</comment>